<evidence type="ECO:0000256" key="1">
    <source>
        <dbReference type="SAM" id="MobiDB-lite"/>
    </source>
</evidence>
<dbReference type="AlphaFoldDB" id="A0A5C5YG56"/>
<dbReference type="OrthoDB" id="275923at2"/>
<gene>
    <name evidence="3" type="ORF">CA85_08210</name>
</gene>
<feature type="compositionally biased region" description="Polar residues" evidence="1">
    <location>
        <begin position="212"/>
        <end position="234"/>
    </location>
</feature>
<sequence length="302" mass="33395" precursor="true">MIDLSVWKSVRRIGLAMLLLAALPISMTSAQQDMKRVDPFAQPNDRQLKVVIMLGSDYDFSTPPFLNANTVLEYLSKLEDGAFTPPRFENVELDVETPLPHEHHVTVIAAVPPEMDEAEREKFKKKIQLISLRYGINHVEVISGEPSSSDGTTEAAVWLRLPFMKTDEMKVHLAKYAKIAVALADSAESSTHQARIDIYELPSADGDPFSNYVASPYTSNDPGNPFGQTPTASDESVKRVPLNVVDPFARDNESDSATQRNSSPFDDVDGSSKPSSRKYVKRFKGESQPTSREPSSTSEFAS</sequence>
<name>A0A5C5YG56_9BACT</name>
<feature type="compositionally biased region" description="Polar residues" evidence="1">
    <location>
        <begin position="287"/>
        <end position="302"/>
    </location>
</feature>
<feature type="region of interest" description="Disordered" evidence="1">
    <location>
        <begin position="210"/>
        <end position="302"/>
    </location>
</feature>
<accession>A0A5C5YG56</accession>
<evidence type="ECO:0000313" key="4">
    <source>
        <dbReference type="Proteomes" id="UP000318053"/>
    </source>
</evidence>
<dbReference type="EMBL" id="SJPK01000002">
    <property type="protein sequence ID" value="TWT73939.1"/>
    <property type="molecule type" value="Genomic_DNA"/>
</dbReference>
<reference evidence="3 4" key="1">
    <citation type="submission" date="2019-02" db="EMBL/GenBank/DDBJ databases">
        <title>Deep-cultivation of Planctomycetes and their phenomic and genomic characterization uncovers novel biology.</title>
        <authorList>
            <person name="Wiegand S."/>
            <person name="Jogler M."/>
            <person name="Boedeker C."/>
            <person name="Pinto D."/>
            <person name="Vollmers J."/>
            <person name="Rivas-Marin E."/>
            <person name="Kohn T."/>
            <person name="Peeters S.H."/>
            <person name="Heuer A."/>
            <person name="Rast P."/>
            <person name="Oberbeckmann S."/>
            <person name="Bunk B."/>
            <person name="Jeske O."/>
            <person name="Meyerdierks A."/>
            <person name="Storesund J.E."/>
            <person name="Kallscheuer N."/>
            <person name="Luecker S."/>
            <person name="Lage O.M."/>
            <person name="Pohl T."/>
            <person name="Merkel B.J."/>
            <person name="Hornburger P."/>
            <person name="Mueller R.-W."/>
            <person name="Bruemmer F."/>
            <person name="Labrenz M."/>
            <person name="Spormann A.M."/>
            <person name="Op Den Camp H."/>
            <person name="Overmann J."/>
            <person name="Amann R."/>
            <person name="Jetten M.S.M."/>
            <person name="Mascher T."/>
            <person name="Medema M.H."/>
            <person name="Devos D.P."/>
            <person name="Kaster A.-K."/>
            <person name="Ovreas L."/>
            <person name="Rohde M."/>
            <person name="Galperin M.Y."/>
            <person name="Jogler C."/>
        </authorList>
    </citation>
    <scope>NUCLEOTIDE SEQUENCE [LARGE SCALE GENOMIC DNA]</scope>
    <source>
        <strain evidence="3 4">CA85</strain>
    </source>
</reference>
<comment type="caution">
    <text evidence="3">The sequence shown here is derived from an EMBL/GenBank/DDBJ whole genome shotgun (WGS) entry which is preliminary data.</text>
</comment>
<dbReference type="RefSeq" id="WP_146390017.1">
    <property type="nucleotide sequence ID" value="NZ_SJPK01000002.1"/>
</dbReference>
<feature type="chain" id="PRO_5023129475" description="Secreted protein" evidence="2">
    <location>
        <begin position="31"/>
        <end position="302"/>
    </location>
</feature>
<evidence type="ECO:0008006" key="5">
    <source>
        <dbReference type="Google" id="ProtNLM"/>
    </source>
</evidence>
<organism evidence="3 4">
    <name type="scientific">Allorhodopirellula solitaria</name>
    <dbReference type="NCBI Taxonomy" id="2527987"/>
    <lineage>
        <taxon>Bacteria</taxon>
        <taxon>Pseudomonadati</taxon>
        <taxon>Planctomycetota</taxon>
        <taxon>Planctomycetia</taxon>
        <taxon>Pirellulales</taxon>
        <taxon>Pirellulaceae</taxon>
        <taxon>Allorhodopirellula</taxon>
    </lineage>
</organism>
<proteinExistence type="predicted"/>
<keyword evidence="2" id="KW-0732">Signal</keyword>
<feature type="signal peptide" evidence="2">
    <location>
        <begin position="1"/>
        <end position="30"/>
    </location>
</feature>
<evidence type="ECO:0000256" key="2">
    <source>
        <dbReference type="SAM" id="SignalP"/>
    </source>
</evidence>
<feature type="compositionally biased region" description="Polar residues" evidence="1">
    <location>
        <begin position="255"/>
        <end position="264"/>
    </location>
</feature>
<evidence type="ECO:0000313" key="3">
    <source>
        <dbReference type="EMBL" id="TWT73939.1"/>
    </source>
</evidence>
<protein>
    <recommendedName>
        <fullName evidence="5">Secreted protein</fullName>
    </recommendedName>
</protein>
<dbReference type="Proteomes" id="UP000318053">
    <property type="component" value="Unassembled WGS sequence"/>
</dbReference>
<keyword evidence="4" id="KW-1185">Reference proteome</keyword>